<dbReference type="OrthoDB" id="5405781at2759"/>
<dbReference type="InterPro" id="IPR050879">
    <property type="entry name" value="Acyltransferase_3"/>
</dbReference>
<dbReference type="Pfam" id="PF01757">
    <property type="entry name" value="Acyl_transf_3"/>
    <property type="match status" value="1"/>
</dbReference>
<feature type="transmembrane region" description="Helical" evidence="1">
    <location>
        <begin position="53"/>
        <end position="74"/>
    </location>
</feature>
<dbReference type="AlphaFoldDB" id="A0A0J6FGD0"/>
<evidence type="ECO:0000313" key="3">
    <source>
        <dbReference type="EMBL" id="KMM69343.1"/>
    </source>
</evidence>
<dbReference type="PANTHER" id="PTHR23028:SF128">
    <property type="entry name" value="ACYLTRANSFERASE 3 DOMAIN-CONTAINING PROTEIN"/>
    <property type="match status" value="1"/>
</dbReference>
<gene>
    <name evidence="3" type="ORF">CPAG_05660</name>
</gene>
<feature type="transmembrane region" description="Helical" evidence="1">
    <location>
        <begin position="320"/>
        <end position="339"/>
    </location>
</feature>
<reference evidence="4" key="2">
    <citation type="journal article" date="2009" name="Genome Res.">
        <title>Comparative genomic analyses of the human fungal pathogens Coccidioides and their relatives.</title>
        <authorList>
            <person name="Sharpton T.J."/>
            <person name="Stajich J.E."/>
            <person name="Rounsley S.D."/>
            <person name="Gardner M.J."/>
            <person name="Wortman J.R."/>
            <person name="Jordar V.S."/>
            <person name="Maiti R."/>
            <person name="Kodira C.D."/>
            <person name="Neafsey D.E."/>
            <person name="Zeng Q."/>
            <person name="Hung C.-Y."/>
            <person name="McMahan C."/>
            <person name="Muszewska A."/>
            <person name="Grynberg M."/>
            <person name="Mandel M.A."/>
            <person name="Kellner E.M."/>
            <person name="Barker B.M."/>
            <person name="Galgiani J.N."/>
            <person name="Orbach M.J."/>
            <person name="Kirkland T.N."/>
            <person name="Cole G.T."/>
            <person name="Henn M.R."/>
            <person name="Birren B.W."/>
            <person name="Taylor J.W."/>
        </authorList>
    </citation>
    <scope>NUCLEOTIDE SEQUENCE [LARGE SCALE GENOMIC DNA]</scope>
    <source>
        <strain evidence="4">RMSCC 3488</strain>
    </source>
</reference>
<evidence type="ECO:0000256" key="1">
    <source>
        <dbReference type="SAM" id="Phobius"/>
    </source>
</evidence>
<accession>A0A0J6FGD0</accession>
<dbReference type="PANTHER" id="PTHR23028">
    <property type="entry name" value="ACETYLTRANSFERASE"/>
    <property type="match status" value="1"/>
</dbReference>
<dbReference type="InterPro" id="IPR002656">
    <property type="entry name" value="Acyl_transf_3_dom"/>
</dbReference>
<dbReference type="EMBL" id="DS268111">
    <property type="protein sequence ID" value="KMM69343.1"/>
    <property type="molecule type" value="Genomic_DNA"/>
</dbReference>
<keyword evidence="1" id="KW-1133">Transmembrane helix</keyword>
<feature type="domain" description="Acyltransferase 3" evidence="2">
    <location>
        <begin position="9"/>
        <end position="389"/>
    </location>
</feature>
<dbReference type="GO" id="GO:0016747">
    <property type="term" value="F:acyltransferase activity, transferring groups other than amino-acyl groups"/>
    <property type="evidence" value="ECO:0007669"/>
    <property type="project" value="InterPro"/>
</dbReference>
<proteinExistence type="predicted"/>
<feature type="transmembrane region" description="Helical" evidence="1">
    <location>
        <begin position="245"/>
        <end position="264"/>
    </location>
</feature>
<protein>
    <recommendedName>
        <fullName evidence="2">Acyltransferase 3 domain-containing protein</fullName>
    </recommendedName>
</protein>
<name>A0A0J6FGD0_COCPO</name>
<feature type="transmembrane region" description="Helical" evidence="1">
    <location>
        <begin position="376"/>
        <end position="397"/>
    </location>
</feature>
<keyword evidence="1" id="KW-0812">Transmembrane</keyword>
<reference evidence="3 4" key="1">
    <citation type="submission" date="2007-06" db="EMBL/GenBank/DDBJ databases">
        <title>The Genome Sequence of Coccidioides posadasii RMSCC_3488.</title>
        <authorList>
            <consortium name="Coccidioides Genome Resources Consortium"/>
            <consortium name="The Broad Institute Genome Sequencing Platform"/>
            <person name="Henn M.R."/>
            <person name="Sykes S."/>
            <person name="Young S."/>
            <person name="Jaffe D."/>
            <person name="Berlin A."/>
            <person name="Alvarez P."/>
            <person name="Butler J."/>
            <person name="Gnerre S."/>
            <person name="Grabherr M."/>
            <person name="Mauceli E."/>
            <person name="Brockman W."/>
            <person name="Kodira C."/>
            <person name="Alvarado L."/>
            <person name="Zeng Q."/>
            <person name="Crawford M."/>
            <person name="Antoine C."/>
            <person name="Devon K."/>
            <person name="Galgiani J."/>
            <person name="Orsborn K."/>
            <person name="Lewis M.L."/>
            <person name="Nusbaum C."/>
            <person name="Galagan J."/>
            <person name="Birren B."/>
        </authorList>
    </citation>
    <scope>NUCLEOTIDE SEQUENCE [LARGE SCALE GENOMIC DNA]</scope>
    <source>
        <strain evidence="3 4">RMSCC 3488</strain>
    </source>
</reference>
<feature type="transmembrane region" description="Helical" evidence="1">
    <location>
        <begin position="12"/>
        <end position="33"/>
    </location>
</feature>
<keyword evidence="1" id="KW-0472">Membrane</keyword>
<dbReference type="VEuPathDB" id="FungiDB:CPAG_05660"/>
<sequence>MAPKKRDDNWIDGLRGIASFIVVTGHLCTAFAPILHSPAAGAGKGPLLFQLPILRLCVGGRGAVALFFLVTGFVNSMNPIRHFDNGNVAGSLPNVSRSTFTRFGRLILPTNAAAATAWLVCQLGGFNLARVVESDWIRSVARAPGPTPWAAIKALLHNMTMYWHDGSGTYDPTHWAVVYFLRGSMRIYLTLLATSLVKTRWRILIIILLHSFCWWTNDYITGINIYSGMLFAQLQATFGNRATSLLPRPIPALIILVGVLILSYPQNNQEWMPWSHLMKTTMAAVTPPSAVNFINRYWVNVGVTVLALGIFTSRNARRILSLPLFNFLGRVSFAVYLLHDTLIRTLMTWMIYGPNAGSTDLTKLNDKGQPINRVRAAGPMAFLFAVPVFYGVLYALAHLWTKYVDSWCANAVIWIRDLMFKKEEVAALNGRAGGTGGANGAVAEKELEERQPLVQGDGPVLPVTNHHVSS</sequence>
<reference evidence="4" key="3">
    <citation type="journal article" date="2010" name="Genome Res.">
        <title>Population genomic sequencing of Coccidioides fungi reveals recent hybridization and transposon control.</title>
        <authorList>
            <person name="Neafsey D.E."/>
            <person name="Barker B.M."/>
            <person name="Sharpton T.J."/>
            <person name="Stajich J.E."/>
            <person name="Park D.J."/>
            <person name="Whiston E."/>
            <person name="Hung C.-Y."/>
            <person name="McMahan C."/>
            <person name="White J."/>
            <person name="Sykes S."/>
            <person name="Heiman D."/>
            <person name="Young S."/>
            <person name="Zeng Q."/>
            <person name="Abouelleil A."/>
            <person name="Aftuck L."/>
            <person name="Bessette D."/>
            <person name="Brown A."/>
            <person name="FitzGerald M."/>
            <person name="Lui A."/>
            <person name="Macdonald J.P."/>
            <person name="Priest M."/>
            <person name="Orbach M.J."/>
            <person name="Galgiani J.N."/>
            <person name="Kirkland T.N."/>
            <person name="Cole G.T."/>
            <person name="Birren B.W."/>
            <person name="Henn M.R."/>
            <person name="Taylor J.W."/>
            <person name="Rounsley S.D."/>
        </authorList>
    </citation>
    <scope>NUCLEOTIDE SEQUENCE [LARGE SCALE GENOMIC DNA]</scope>
    <source>
        <strain evidence="4">RMSCC 3488</strain>
    </source>
</reference>
<organism evidence="3 4">
    <name type="scientific">Coccidioides posadasii RMSCC 3488</name>
    <dbReference type="NCBI Taxonomy" id="454284"/>
    <lineage>
        <taxon>Eukaryota</taxon>
        <taxon>Fungi</taxon>
        <taxon>Dikarya</taxon>
        <taxon>Ascomycota</taxon>
        <taxon>Pezizomycotina</taxon>
        <taxon>Eurotiomycetes</taxon>
        <taxon>Eurotiomycetidae</taxon>
        <taxon>Onygenales</taxon>
        <taxon>Onygenaceae</taxon>
        <taxon>Coccidioides</taxon>
    </lineage>
</organism>
<evidence type="ECO:0000259" key="2">
    <source>
        <dbReference type="Pfam" id="PF01757"/>
    </source>
</evidence>
<evidence type="ECO:0000313" key="4">
    <source>
        <dbReference type="Proteomes" id="UP000054567"/>
    </source>
</evidence>
<dbReference type="Proteomes" id="UP000054567">
    <property type="component" value="Unassembled WGS sequence"/>
</dbReference>